<comment type="caution">
    <text evidence="2">The sequence shown here is derived from an EMBL/GenBank/DDBJ whole genome shotgun (WGS) entry which is preliminary data.</text>
</comment>
<gene>
    <name evidence="2" type="ORF">AKJ43_02245</name>
</gene>
<keyword evidence="3" id="KW-1185">Reference proteome</keyword>
<dbReference type="InterPro" id="IPR014424">
    <property type="entry name" value="UCP004897_ACT"/>
</dbReference>
<dbReference type="InterPro" id="IPR002912">
    <property type="entry name" value="ACT_dom"/>
</dbReference>
<dbReference type="PIRSF" id="PIRSF004897">
    <property type="entry name" value="UCP004897_ACT"/>
    <property type="match status" value="1"/>
</dbReference>
<evidence type="ECO:0000313" key="2">
    <source>
        <dbReference type="EMBL" id="KXB02195.1"/>
    </source>
</evidence>
<dbReference type="EMBL" id="LHXX01000022">
    <property type="protein sequence ID" value="KXB02195.1"/>
    <property type="molecule type" value="Genomic_DNA"/>
</dbReference>
<dbReference type="SUPFAM" id="SSF55021">
    <property type="entry name" value="ACT-like"/>
    <property type="match status" value="1"/>
</dbReference>
<name>A0A133V6X3_9EURY</name>
<reference evidence="2 3" key="1">
    <citation type="journal article" date="2016" name="Sci. Rep.">
        <title>Metabolic traits of an uncultured archaeal lineage -MSBL1- from brine pools of the Red Sea.</title>
        <authorList>
            <person name="Mwirichia R."/>
            <person name="Alam I."/>
            <person name="Rashid M."/>
            <person name="Vinu M."/>
            <person name="Ba-Alawi W."/>
            <person name="Anthony Kamau A."/>
            <person name="Kamanda Ngugi D."/>
            <person name="Goker M."/>
            <person name="Klenk H.P."/>
            <person name="Bajic V."/>
            <person name="Stingl U."/>
        </authorList>
    </citation>
    <scope>NUCLEOTIDE SEQUENCE [LARGE SCALE GENOMIC DNA]</scope>
    <source>
        <strain evidence="2">SCGC-AAA261D19</strain>
    </source>
</reference>
<evidence type="ECO:0000313" key="3">
    <source>
        <dbReference type="Proteomes" id="UP000070400"/>
    </source>
</evidence>
<dbReference type="PROSITE" id="PS51671">
    <property type="entry name" value="ACT"/>
    <property type="match status" value="1"/>
</dbReference>
<sequence>MKVAEVLLKYGLRITQDGDVKCGDIRVPAVQIAEEAGVDRRAVDSTAETVLASDELRGIFSSLRPVPYLKGVAQQLNLGVIEILPTDAKKPGIISDVSGVISEFNVSIRQSLTDDPYFVGQPKLTVITSEPLSGDIIEALRDLPSVESVIVY</sequence>
<dbReference type="Proteomes" id="UP000070400">
    <property type="component" value="Unassembled WGS sequence"/>
</dbReference>
<dbReference type="AlphaFoldDB" id="A0A133V6X3"/>
<organism evidence="2 3">
    <name type="scientific">candidate division MSBL1 archaeon SCGC-AAA261D19</name>
    <dbReference type="NCBI Taxonomy" id="1698273"/>
    <lineage>
        <taxon>Archaea</taxon>
        <taxon>Methanobacteriati</taxon>
        <taxon>Methanobacteriota</taxon>
        <taxon>candidate division MSBL1</taxon>
    </lineage>
</organism>
<proteinExistence type="predicted"/>
<accession>A0A133V6X3</accession>
<dbReference type="InterPro" id="IPR045865">
    <property type="entry name" value="ACT-like_dom_sf"/>
</dbReference>
<feature type="domain" description="ACT" evidence="1">
    <location>
        <begin position="82"/>
        <end position="152"/>
    </location>
</feature>
<protein>
    <recommendedName>
        <fullName evidence="1">ACT domain-containing protein</fullName>
    </recommendedName>
</protein>
<evidence type="ECO:0000259" key="1">
    <source>
        <dbReference type="PROSITE" id="PS51671"/>
    </source>
</evidence>